<evidence type="ECO:0000313" key="2">
    <source>
        <dbReference type="EMBL" id="MFC3860953.1"/>
    </source>
</evidence>
<keyword evidence="3" id="KW-1185">Reference proteome</keyword>
<accession>A0ABV8A5K8</accession>
<evidence type="ECO:0000313" key="3">
    <source>
        <dbReference type="Proteomes" id="UP001595748"/>
    </source>
</evidence>
<proteinExistence type="predicted"/>
<protein>
    <submittedName>
        <fullName evidence="2">Uncharacterized protein</fullName>
    </submittedName>
</protein>
<sequence>MNKPDDLETRAKNGEWLTSEEADELDERRRRAEGRPTWREEREMLRAMPPEERQAWIEKTYTVADMSVLENLNHPKRQDDFHRIETWEQARARIEQLPEPERTQRLAELEVLKRAADSQS</sequence>
<feature type="compositionally biased region" description="Basic and acidic residues" evidence="1">
    <location>
        <begin position="26"/>
        <end position="35"/>
    </location>
</feature>
<organism evidence="2 3">
    <name type="scientific">Deinococcus antarcticus</name>
    <dbReference type="NCBI Taxonomy" id="1298767"/>
    <lineage>
        <taxon>Bacteria</taxon>
        <taxon>Thermotogati</taxon>
        <taxon>Deinococcota</taxon>
        <taxon>Deinococci</taxon>
        <taxon>Deinococcales</taxon>
        <taxon>Deinococcaceae</taxon>
        <taxon>Deinococcus</taxon>
    </lineage>
</organism>
<feature type="compositionally biased region" description="Basic and acidic residues" evidence="1">
    <location>
        <begin position="1"/>
        <end position="13"/>
    </location>
</feature>
<dbReference type="RefSeq" id="WP_380077376.1">
    <property type="nucleotide sequence ID" value="NZ_JBHRZF010000113.1"/>
</dbReference>
<comment type="caution">
    <text evidence="2">The sequence shown here is derived from an EMBL/GenBank/DDBJ whole genome shotgun (WGS) entry which is preliminary data.</text>
</comment>
<dbReference type="EMBL" id="JBHRZF010000113">
    <property type="protein sequence ID" value="MFC3860953.1"/>
    <property type="molecule type" value="Genomic_DNA"/>
</dbReference>
<reference evidence="3" key="1">
    <citation type="journal article" date="2019" name="Int. J. Syst. Evol. Microbiol.">
        <title>The Global Catalogue of Microorganisms (GCM) 10K type strain sequencing project: providing services to taxonomists for standard genome sequencing and annotation.</title>
        <authorList>
            <consortium name="The Broad Institute Genomics Platform"/>
            <consortium name="The Broad Institute Genome Sequencing Center for Infectious Disease"/>
            <person name="Wu L."/>
            <person name="Ma J."/>
        </authorList>
    </citation>
    <scope>NUCLEOTIDE SEQUENCE [LARGE SCALE GENOMIC DNA]</scope>
    <source>
        <strain evidence="3">CCTCC AB 2013263</strain>
    </source>
</reference>
<gene>
    <name evidence="2" type="ORF">ACFOPQ_09280</name>
</gene>
<dbReference type="Proteomes" id="UP001595748">
    <property type="component" value="Unassembled WGS sequence"/>
</dbReference>
<name>A0ABV8A5K8_9DEIO</name>
<evidence type="ECO:0000256" key="1">
    <source>
        <dbReference type="SAM" id="MobiDB-lite"/>
    </source>
</evidence>
<feature type="region of interest" description="Disordered" evidence="1">
    <location>
        <begin position="1"/>
        <end position="35"/>
    </location>
</feature>